<dbReference type="Proteomes" id="UP000245793">
    <property type="component" value="Unassembled WGS sequence"/>
</dbReference>
<evidence type="ECO:0000256" key="1">
    <source>
        <dbReference type="ARBA" id="ARBA00000385"/>
    </source>
</evidence>
<dbReference type="EC" id="5.4.99.25" evidence="5"/>
<dbReference type="SUPFAM" id="SSF55120">
    <property type="entry name" value="Pseudouridine synthase"/>
    <property type="match status" value="1"/>
</dbReference>
<proteinExistence type="inferred from homology"/>
<keyword evidence="4 5" id="KW-0413">Isomerase</keyword>
<feature type="domain" description="Pseudouridine synthase II N-terminal" evidence="6">
    <location>
        <begin position="37"/>
        <end position="177"/>
    </location>
</feature>
<evidence type="ECO:0000256" key="4">
    <source>
        <dbReference type="ARBA" id="ARBA00023235"/>
    </source>
</evidence>
<comment type="caution">
    <text evidence="7">The sequence shown here is derived from an EMBL/GenBank/DDBJ whole genome shotgun (WGS) entry which is preliminary data.</text>
</comment>
<dbReference type="PANTHER" id="PTHR13767">
    <property type="entry name" value="TRNA-PSEUDOURIDINE SYNTHASE"/>
    <property type="match status" value="1"/>
</dbReference>
<dbReference type="GO" id="GO:0003723">
    <property type="term" value="F:RNA binding"/>
    <property type="evidence" value="ECO:0007669"/>
    <property type="project" value="InterPro"/>
</dbReference>
<dbReference type="InterPro" id="IPR014780">
    <property type="entry name" value="tRNA_psdUridine_synth_TruB"/>
</dbReference>
<keyword evidence="3 5" id="KW-0819">tRNA processing</keyword>
<dbReference type="GO" id="GO:1990481">
    <property type="term" value="P:mRNA pseudouridine synthesis"/>
    <property type="evidence" value="ECO:0007669"/>
    <property type="project" value="TreeGrafter"/>
</dbReference>
<dbReference type="Pfam" id="PF01509">
    <property type="entry name" value="TruB_N"/>
    <property type="match status" value="1"/>
</dbReference>
<dbReference type="GO" id="GO:0031119">
    <property type="term" value="P:tRNA pseudouridine synthesis"/>
    <property type="evidence" value="ECO:0007669"/>
    <property type="project" value="UniProtKB-UniRule"/>
</dbReference>
<dbReference type="RefSeq" id="WP_116480575.1">
    <property type="nucleotide sequence ID" value="NZ_QEKV01000014.1"/>
</dbReference>
<evidence type="ECO:0000256" key="5">
    <source>
        <dbReference type="HAMAP-Rule" id="MF_01080"/>
    </source>
</evidence>
<evidence type="ECO:0000313" key="7">
    <source>
        <dbReference type="EMBL" id="PVY88826.1"/>
    </source>
</evidence>
<comment type="similarity">
    <text evidence="2 5">Belongs to the pseudouridine synthase TruB family. Type 1 subfamily.</text>
</comment>
<accession>A0A2U1DMC1</accession>
<evidence type="ECO:0000259" key="6">
    <source>
        <dbReference type="Pfam" id="PF01509"/>
    </source>
</evidence>
<dbReference type="EMBL" id="QEKV01000014">
    <property type="protein sequence ID" value="PVY88826.1"/>
    <property type="molecule type" value="Genomic_DNA"/>
</dbReference>
<evidence type="ECO:0000256" key="3">
    <source>
        <dbReference type="ARBA" id="ARBA00022694"/>
    </source>
</evidence>
<keyword evidence="8" id="KW-1185">Reference proteome</keyword>
<dbReference type="Gene3D" id="3.30.2350.10">
    <property type="entry name" value="Pseudouridine synthase"/>
    <property type="match status" value="1"/>
</dbReference>
<evidence type="ECO:0000256" key="2">
    <source>
        <dbReference type="ARBA" id="ARBA00005642"/>
    </source>
</evidence>
<dbReference type="HAMAP" id="MF_01080">
    <property type="entry name" value="TruB_bact"/>
    <property type="match status" value="1"/>
</dbReference>
<comment type="catalytic activity">
    <reaction evidence="1 5">
        <text>uridine(55) in tRNA = pseudouridine(55) in tRNA</text>
        <dbReference type="Rhea" id="RHEA:42532"/>
        <dbReference type="Rhea" id="RHEA-COMP:10101"/>
        <dbReference type="Rhea" id="RHEA-COMP:10102"/>
        <dbReference type="ChEBI" id="CHEBI:65314"/>
        <dbReference type="ChEBI" id="CHEBI:65315"/>
        <dbReference type="EC" id="5.4.99.25"/>
    </reaction>
</comment>
<dbReference type="AlphaFoldDB" id="A0A2U1DMC1"/>
<dbReference type="PANTHER" id="PTHR13767:SF2">
    <property type="entry name" value="PSEUDOURIDYLATE SYNTHASE TRUB1"/>
    <property type="match status" value="1"/>
</dbReference>
<dbReference type="InterPro" id="IPR002501">
    <property type="entry name" value="PsdUridine_synth_N"/>
</dbReference>
<dbReference type="GO" id="GO:0160148">
    <property type="term" value="F:tRNA pseudouridine(55) synthase activity"/>
    <property type="evidence" value="ECO:0007669"/>
    <property type="project" value="UniProtKB-EC"/>
</dbReference>
<reference evidence="7 8" key="1">
    <citation type="submission" date="2018-04" db="EMBL/GenBank/DDBJ databases">
        <title>Genomic Encyclopedia of Type Strains, Phase IV (KMG-IV): sequencing the most valuable type-strain genomes for metagenomic binning, comparative biology and taxonomic classification.</title>
        <authorList>
            <person name="Goeker M."/>
        </authorList>
    </citation>
    <scope>NUCLEOTIDE SEQUENCE [LARGE SCALE GENOMIC DNA]</scope>
    <source>
        <strain evidence="7 8">DSM 20705</strain>
    </source>
</reference>
<feature type="active site" description="Nucleophile" evidence="5">
    <location>
        <position position="46"/>
    </location>
</feature>
<name>A0A2U1DMC1_9FIRM</name>
<gene>
    <name evidence="5" type="primary">truB</name>
    <name evidence="7" type="ORF">C7381_1143</name>
</gene>
<dbReference type="NCBIfam" id="TIGR00431">
    <property type="entry name" value="TruB"/>
    <property type="match status" value="1"/>
</dbReference>
<organism evidence="7 8">
    <name type="scientific">Ezakiella coagulans</name>
    <dbReference type="NCBI Taxonomy" id="46507"/>
    <lineage>
        <taxon>Bacteria</taxon>
        <taxon>Bacillati</taxon>
        <taxon>Bacillota</taxon>
        <taxon>Tissierellia</taxon>
        <taxon>Ezakiella</taxon>
    </lineage>
</organism>
<sequence>MSSKLDGILLVNKKKGITSYDVIRKIKLAFKEMDIKTKIGHSGTLDPFAEGLLVILLGKYTRMSDYLMDLEKTYSGTFVQGVGTDTLDLDGEIIERTNTLSPEIILSNISNFIGEQMQVPPFYSALKHNGKKLYEYARKGENITKPPRKIFVYELSISKESSESFSFITRVSKGTYVRKLIYDYTTSLGVASYLTSLKREKMGEFSLEDARVIEEITPENIEKNLMTIKDINLPYERIVLSVDEREKLSNGIRIKTEHDETDVVLLEAENTVFAFGGVKDGQIYTRFFI</sequence>
<comment type="function">
    <text evidence="5">Responsible for synthesis of pseudouridine from uracil-55 in the psi GC loop of transfer RNAs.</text>
</comment>
<dbReference type="InterPro" id="IPR020103">
    <property type="entry name" value="PsdUridine_synth_cat_dom_sf"/>
</dbReference>
<evidence type="ECO:0000313" key="8">
    <source>
        <dbReference type="Proteomes" id="UP000245793"/>
    </source>
</evidence>
<protein>
    <recommendedName>
        <fullName evidence="5">tRNA pseudouridine synthase B</fullName>
        <ecNumber evidence="5">5.4.99.25</ecNumber>
    </recommendedName>
    <alternativeName>
        <fullName evidence="5">tRNA pseudouridine(55) synthase</fullName>
        <shortName evidence="5">Psi55 synthase</shortName>
    </alternativeName>
    <alternativeName>
        <fullName evidence="5">tRNA pseudouridylate synthase</fullName>
    </alternativeName>
    <alternativeName>
        <fullName evidence="5">tRNA-uridine isomerase</fullName>
    </alternativeName>
</protein>